<keyword evidence="1" id="KW-0812">Transmembrane</keyword>
<evidence type="ECO:0000256" key="2">
    <source>
        <dbReference type="SAM" id="SignalP"/>
    </source>
</evidence>
<accession>A0ABD1ELF5</accession>
<keyword evidence="2" id="KW-0732">Signal</keyword>
<name>A0ABD1ELF5_HYPHA</name>
<dbReference type="PANTHER" id="PTHR12959">
    <property type="entry name" value="GPI TRANSAMIDASE COMPONENT PIG-T-RELATED"/>
    <property type="match status" value="1"/>
</dbReference>
<evidence type="ECO:0000313" key="4">
    <source>
        <dbReference type="Proteomes" id="UP001566132"/>
    </source>
</evidence>
<dbReference type="Proteomes" id="UP001566132">
    <property type="component" value="Unassembled WGS sequence"/>
</dbReference>
<feature type="signal peptide" evidence="2">
    <location>
        <begin position="1"/>
        <end position="22"/>
    </location>
</feature>
<dbReference type="InterPro" id="IPR007245">
    <property type="entry name" value="PIG-T"/>
</dbReference>
<proteinExistence type="predicted"/>
<gene>
    <name evidence="3" type="ORF">ABEB36_008134</name>
</gene>
<sequence>MTLHQTLIYLLIAHLQFQSISTSDEDTFSEELLLKPLFSEQLYAHFQFATHWNIEPKNENYQHSHLFPRAVGEIVGRYNVQELHISLTGGLWRYETWGYPVIDAAPGAEVWAWFKPSTTNVDKNWKLLANSLSGLLCASFNFVDISNTVSPDFSFRPRGVVDWSNNLNNTFLRYATLPREIVCTENLTPLKKLLPCGSKAGIASLLNSGHIHNTKYHSTGLHLRHVCSSESCDSVALELQLSVSLVYDYAILGTRNWSFKKLFGHGLNGKCPLATKSNIYVDLSSSKTLNNFELSPEPDQIITSIRGGQVSDYALFNIPSKFLNVGVKYPEDFTLTVNIPPPIHANQYLTGYGQERGGIVTEIYNNHWSSLEIVILQNIAWYVPVYLHTLTITSGGQKLEPKILKYSPGKQREKPYYIEIALKLPARSITTVSIDFDYVFLKWQEYPPDANHGFYIGSAVVSAYLPLAKNYTGLPQDSATIFGSFNASRSGYLVQIRTENMVITLPTPDFSMPYNVICLACTVVALAFGPLHNITTKRLTPKKKNEEKLMQKVKKKLVNFLKKKTKTE</sequence>
<protein>
    <recommendedName>
        <fullName evidence="5">GPI transamidase component PIG-T</fullName>
    </recommendedName>
</protein>
<dbReference type="EMBL" id="JBDJPC010000006">
    <property type="protein sequence ID" value="KAL1497124.1"/>
    <property type="molecule type" value="Genomic_DNA"/>
</dbReference>
<dbReference type="PANTHER" id="PTHR12959:SF11">
    <property type="entry name" value="GPI TRANSAMIDASE COMPONENT PIG-T"/>
    <property type="match status" value="1"/>
</dbReference>
<keyword evidence="4" id="KW-1185">Reference proteome</keyword>
<feature type="transmembrane region" description="Helical" evidence="1">
    <location>
        <begin position="512"/>
        <end position="534"/>
    </location>
</feature>
<keyword evidence="1" id="KW-0472">Membrane</keyword>
<evidence type="ECO:0000313" key="3">
    <source>
        <dbReference type="EMBL" id="KAL1497124.1"/>
    </source>
</evidence>
<reference evidence="3 4" key="1">
    <citation type="submission" date="2024-05" db="EMBL/GenBank/DDBJ databases">
        <title>Genetic variation in Jamaican populations of the coffee berry borer (Hypothenemus hampei).</title>
        <authorList>
            <person name="Errbii M."/>
            <person name="Myrie A."/>
        </authorList>
    </citation>
    <scope>NUCLEOTIDE SEQUENCE [LARGE SCALE GENOMIC DNA]</scope>
    <source>
        <strain evidence="3">JA-Hopewell-2020-01-JO</strain>
        <tissue evidence="3">Whole body</tissue>
    </source>
</reference>
<evidence type="ECO:0008006" key="5">
    <source>
        <dbReference type="Google" id="ProtNLM"/>
    </source>
</evidence>
<feature type="chain" id="PRO_5044765255" description="GPI transamidase component PIG-T" evidence="2">
    <location>
        <begin position="23"/>
        <end position="568"/>
    </location>
</feature>
<keyword evidence="1" id="KW-1133">Transmembrane helix</keyword>
<comment type="caution">
    <text evidence="3">The sequence shown here is derived from an EMBL/GenBank/DDBJ whole genome shotgun (WGS) entry which is preliminary data.</text>
</comment>
<organism evidence="3 4">
    <name type="scientific">Hypothenemus hampei</name>
    <name type="common">Coffee berry borer</name>
    <dbReference type="NCBI Taxonomy" id="57062"/>
    <lineage>
        <taxon>Eukaryota</taxon>
        <taxon>Metazoa</taxon>
        <taxon>Ecdysozoa</taxon>
        <taxon>Arthropoda</taxon>
        <taxon>Hexapoda</taxon>
        <taxon>Insecta</taxon>
        <taxon>Pterygota</taxon>
        <taxon>Neoptera</taxon>
        <taxon>Endopterygota</taxon>
        <taxon>Coleoptera</taxon>
        <taxon>Polyphaga</taxon>
        <taxon>Cucujiformia</taxon>
        <taxon>Curculionidae</taxon>
        <taxon>Scolytinae</taxon>
        <taxon>Hypothenemus</taxon>
    </lineage>
</organism>
<evidence type="ECO:0000256" key="1">
    <source>
        <dbReference type="SAM" id="Phobius"/>
    </source>
</evidence>
<dbReference type="Pfam" id="PF04113">
    <property type="entry name" value="Gpi16"/>
    <property type="match status" value="2"/>
</dbReference>
<dbReference type="AlphaFoldDB" id="A0ABD1ELF5"/>